<comment type="caution">
    <text evidence="1">The sequence shown here is derived from an EMBL/GenBank/DDBJ whole genome shotgun (WGS) entry which is preliminary data.</text>
</comment>
<organism evidence="1 2">
    <name type="scientific">Dyadobacter chenwenxiniae</name>
    <dbReference type="NCBI Taxonomy" id="2906456"/>
    <lineage>
        <taxon>Bacteria</taxon>
        <taxon>Pseudomonadati</taxon>
        <taxon>Bacteroidota</taxon>
        <taxon>Cytophagia</taxon>
        <taxon>Cytophagales</taxon>
        <taxon>Spirosomataceae</taxon>
        <taxon>Dyadobacter</taxon>
    </lineage>
</organism>
<dbReference type="AlphaFoldDB" id="A0A9X1PNG4"/>
<protein>
    <submittedName>
        <fullName evidence="1">Uncharacterized protein</fullName>
    </submittedName>
</protein>
<keyword evidence="2" id="KW-1185">Reference proteome</keyword>
<proteinExistence type="predicted"/>
<sequence length="144" mass="17083">MPWIRHDFHQQEANDLLNITMADQESTIQNLYKIQDFLFQYEGIGKRPEYDENQKVYLEILKLLADDKGLHFISKELSDPEITFESTLNRWNPILTFLITDALSQLEPDKKHKLFSKKITDMTGYEFREYLGYLQEDNVVKSGF</sequence>
<dbReference type="RefSeq" id="WP_234656588.1">
    <property type="nucleotide sequence ID" value="NZ_CP094997.1"/>
</dbReference>
<dbReference type="EMBL" id="JAJTTC010000005">
    <property type="protein sequence ID" value="MCF0063635.1"/>
    <property type="molecule type" value="Genomic_DNA"/>
</dbReference>
<accession>A0A9X1PNG4</accession>
<name>A0A9X1PNG4_9BACT</name>
<gene>
    <name evidence="1" type="ORF">LXM26_19135</name>
</gene>
<evidence type="ECO:0000313" key="2">
    <source>
        <dbReference type="Proteomes" id="UP001139000"/>
    </source>
</evidence>
<dbReference type="Proteomes" id="UP001139000">
    <property type="component" value="Unassembled WGS sequence"/>
</dbReference>
<evidence type="ECO:0000313" key="1">
    <source>
        <dbReference type="EMBL" id="MCF0063635.1"/>
    </source>
</evidence>
<reference evidence="1" key="1">
    <citation type="submission" date="2021-12" db="EMBL/GenBank/DDBJ databases">
        <title>Novel species in genus Dyadobacter.</title>
        <authorList>
            <person name="Ma C."/>
        </authorList>
    </citation>
    <scope>NUCLEOTIDE SEQUENCE</scope>
    <source>
        <strain evidence="1">LJ419</strain>
    </source>
</reference>